<dbReference type="InterPro" id="IPR019734">
    <property type="entry name" value="TPR_rpt"/>
</dbReference>
<dbReference type="GO" id="GO:0005740">
    <property type="term" value="C:mitochondrial envelope"/>
    <property type="evidence" value="ECO:0007669"/>
    <property type="project" value="TreeGrafter"/>
</dbReference>
<accession>A0A813AYF3</accession>
<feature type="region of interest" description="Disordered" evidence="1">
    <location>
        <begin position="286"/>
        <end position="305"/>
    </location>
</feature>
<dbReference type="PANTHER" id="PTHR46512:SF1">
    <property type="entry name" value="PEPTIDYLPROLYL ISOMERASE"/>
    <property type="match status" value="1"/>
</dbReference>
<dbReference type="GO" id="GO:0005829">
    <property type="term" value="C:cytosol"/>
    <property type="evidence" value="ECO:0007669"/>
    <property type="project" value="TreeGrafter"/>
</dbReference>
<feature type="region of interest" description="Disordered" evidence="1">
    <location>
        <begin position="173"/>
        <end position="225"/>
    </location>
</feature>
<dbReference type="Gene3D" id="1.25.40.10">
    <property type="entry name" value="Tetratricopeptide repeat domain"/>
    <property type="match status" value="1"/>
</dbReference>
<dbReference type="GO" id="GO:0044183">
    <property type="term" value="F:protein folding chaperone"/>
    <property type="evidence" value="ECO:0007669"/>
    <property type="project" value="TreeGrafter"/>
</dbReference>
<organism evidence="2 3">
    <name type="scientific">Symbiodinium necroappetens</name>
    <dbReference type="NCBI Taxonomy" id="1628268"/>
    <lineage>
        <taxon>Eukaryota</taxon>
        <taxon>Sar</taxon>
        <taxon>Alveolata</taxon>
        <taxon>Dinophyceae</taxon>
        <taxon>Suessiales</taxon>
        <taxon>Symbiodiniaceae</taxon>
        <taxon>Symbiodinium</taxon>
    </lineage>
</organism>
<sequence>MAHHLLDSVPKHLRFTPGGGSTRNLLLRNISAGELPLRIEPPGPPFMLSVGSEHVGKNFVLEAGATLAFRIAMSAAAQEDGVVCDFLTVHIECSPPLLIDIAAASDATPSDEITSLIRDLVQKRSLHQSSAGNTPEVALVKPADAEERAVPAALLEFLGEAPSAAALRCHQPGEQTMLRPDTPDSGRGVYPEVPEAPLDWDDRPPTPSPEGFQQLGAPQAVPRAQAPIESQAASWEMQERGEGPPLQPETFVAEKLPEVAPTAHLTPAEATRIAAMRAKGLLQEAKPKPAMPVAESVEPPRPTGHEEEDLFYIPGTGWCDIYGRAVEAFSPTSSATYSPPRGARSAPKMVAKAAPKTRDQQQAAWAGGLHKTVAENKASLLQLALEWQKRNGAVQLYKPRQATALVLISEFLLQSDEVHQEPEKAVLSSDIEPQEPKDVEELPGYEQADHLKGQGKDKFARGEVNEAITCWLQALDSIPPSSGTRGLIGILQGSKHAEAEEKEDGRVLKMRVALLLNLALAHMRLKKFRQAVGFCDEALFDEPGNVKALYRKADALGELCDWHEAEEAAVKLQASGEEGTKLATQKREEWKRRRRQADDKQKKMWSAALDKEKAVPEQLPEAKQATQKAEIEEAWCTPKIQMMSPFDLRTKKIDWEEGEDFDDKIWKESLGRREATFYQKRALPLSLLAGVALADLDLPKQSELVVHCILDGNMAPFAEPHDWSVILKRCPEVRNVMVVYIDIGAFRPDKDGQPPQPYGTLLRPTEEGRIGDRVARAARFMGTYKEFKSHCQHLPGLVRAHIAMWADVPLYGFSEDDFATRLQALSLLSAEGTTSVVTLGGEVQEPGSLPIALRVDEQARLSMGILAVGIGFRKLAAWHWNRFVVPLDRGSQGIVAGHALVGVLAPSSKKTSFVPQTVKEVLKRPFKLPKLENPKQQQEKMAEMRDRQWQAFCQHLHSQGRKLAGPEDSDQEKKMQTMEWYKFIGGGDIAVH</sequence>
<feature type="region of interest" description="Disordered" evidence="1">
    <location>
        <begin position="331"/>
        <end position="350"/>
    </location>
</feature>
<dbReference type="GO" id="GO:0012505">
    <property type="term" value="C:endomembrane system"/>
    <property type="evidence" value="ECO:0007669"/>
    <property type="project" value="TreeGrafter"/>
</dbReference>
<dbReference type="InterPro" id="IPR011990">
    <property type="entry name" value="TPR-like_helical_dom_sf"/>
</dbReference>
<dbReference type="Proteomes" id="UP000601435">
    <property type="component" value="Unassembled WGS sequence"/>
</dbReference>
<evidence type="ECO:0000313" key="2">
    <source>
        <dbReference type="EMBL" id="CAE7882988.1"/>
    </source>
</evidence>
<name>A0A813AYF3_9DINO</name>
<dbReference type="SUPFAM" id="SSF48452">
    <property type="entry name" value="TPR-like"/>
    <property type="match status" value="1"/>
</dbReference>
<dbReference type="EMBL" id="CAJNJA010064474">
    <property type="protein sequence ID" value="CAE7882988.1"/>
    <property type="molecule type" value="Genomic_DNA"/>
</dbReference>
<dbReference type="GO" id="GO:0016020">
    <property type="term" value="C:membrane"/>
    <property type="evidence" value="ECO:0007669"/>
    <property type="project" value="TreeGrafter"/>
</dbReference>
<dbReference type="AlphaFoldDB" id="A0A813AYF3"/>
<comment type="caution">
    <text evidence="2">The sequence shown here is derived from an EMBL/GenBank/DDBJ whole genome shotgun (WGS) entry which is preliminary data.</text>
</comment>
<dbReference type="OrthoDB" id="433738at2759"/>
<dbReference type="SMART" id="SM00028">
    <property type="entry name" value="TPR"/>
    <property type="match status" value="3"/>
</dbReference>
<keyword evidence="3" id="KW-1185">Reference proteome</keyword>
<reference evidence="2" key="1">
    <citation type="submission" date="2021-02" db="EMBL/GenBank/DDBJ databases">
        <authorList>
            <person name="Dougan E. K."/>
            <person name="Rhodes N."/>
            <person name="Thang M."/>
            <person name="Chan C."/>
        </authorList>
    </citation>
    <scope>NUCLEOTIDE SEQUENCE</scope>
</reference>
<dbReference type="InterPro" id="IPR050754">
    <property type="entry name" value="FKBP4/5/8-like"/>
</dbReference>
<dbReference type="PANTHER" id="PTHR46512">
    <property type="entry name" value="PEPTIDYLPROLYL ISOMERASE"/>
    <property type="match status" value="1"/>
</dbReference>
<protein>
    <submittedName>
        <fullName evidence="2">Uncharacterized protein</fullName>
    </submittedName>
</protein>
<evidence type="ECO:0000313" key="3">
    <source>
        <dbReference type="Proteomes" id="UP000601435"/>
    </source>
</evidence>
<gene>
    <name evidence="2" type="ORF">SNEC2469_LOCUS29063</name>
</gene>
<evidence type="ECO:0000256" key="1">
    <source>
        <dbReference type="SAM" id="MobiDB-lite"/>
    </source>
</evidence>
<proteinExistence type="predicted"/>